<accession>A0AA88WIS5</accession>
<sequence length="69" mass="7458">MPFPFSTPVQAEIPILLGEWWNEDTEMTEKAMVLYGDGPNASDAYTINGLPGSIYPCSNKGDVSPPLPS</sequence>
<dbReference type="EMBL" id="JAVXUP010000438">
    <property type="protein sequence ID" value="KAK3027892.1"/>
    <property type="molecule type" value="Genomic_DNA"/>
</dbReference>
<protein>
    <recommendedName>
        <fullName evidence="1">Plastocyanin-like domain-containing protein</fullName>
    </recommendedName>
</protein>
<evidence type="ECO:0000313" key="2">
    <source>
        <dbReference type="EMBL" id="KAK3027892.1"/>
    </source>
</evidence>
<gene>
    <name evidence="2" type="ORF">RJ639_040833</name>
</gene>
<keyword evidence="3" id="KW-1185">Reference proteome</keyword>
<proteinExistence type="predicted"/>
<feature type="domain" description="Plastocyanin-like" evidence="1">
    <location>
        <begin position="12"/>
        <end position="56"/>
    </location>
</feature>
<reference evidence="2" key="1">
    <citation type="submission" date="2022-12" db="EMBL/GenBank/DDBJ databases">
        <title>Draft genome assemblies for two species of Escallonia (Escalloniales).</title>
        <authorList>
            <person name="Chanderbali A."/>
            <person name="Dervinis C."/>
            <person name="Anghel I."/>
            <person name="Soltis D."/>
            <person name="Soltis P."/>
            <person name="Zapata F."/>
        </authorList>
    </citation>
    <scope>NUCLEOTIDE SEQUENCE</scope>
    <source>
        <strain evidence="2">UCBG64.0493</strain>
        <tissue evidence="2">Leaf</tissue>
    </source>
</reference>
<evidence type="ECO:0000259" key="1">
    <source>
        <dbReference type="Pfam" id="PF00394"/>
    </source>
</evidence>
<organism evidence="2 3">
    <name type="scientific">Escallonia herrerae</name>
    <dbReference type="NCBI Taxonomy" id="1293975"/>
    <lineage>
        <taxon>Eukaryota</taxon>
        <taxon>Viridiplantae</taxon>
        <taxon>Streptophyta</taxon>
        <taxon>Embryophyta</taxon>
        <taxon>Tracheophyta</taxon>
        <taxon>Spermatophyta</taxon>
        <taxon>Magnoliopsida</taxon>
        <taxon>eudicotyledons</taxon>
        <taxon>Gunneridae</taxon>
        <taxon>Pentapetalae</taxon>
        <taxon>asterids</taxon>
        <taxon>campanulids</taxon>
        <taxon>Escalloniales</taxon>
        <taxon>Escalloniaceae</taxon>
        <taxon>Escallonia</taxon>
    </lineage>
</organism>
<evidence type="ECO:0000313" key="3">
    <source>
        <dbReference type="Proteomes" id="UP001188597"/>
    </source>
</evidence>
<dbReference type="InterPro" id="IPR001117">
    <property type="entry name" value="Cu-oxidase_2nd"/>
</dbReference>
<dbReference type="AlphaFoldDB" id="A0AA88WIS5"/>
<dbReference type="SUPFAM" id="SSF49503">
    <property type="entry name" value="Cupredoxins"/>
    <property type="match status" value="1"/>
</dbReference>
<comment type="caution">
    <text evidence="2">The sequence shown here is derived from an EMBL/GenBank/DDBJ whole genome shotgun (WGS) entry which is preliminary data.</text>
</comment>
<dbReference type="Pfam" id="PF00394">
    <property type="entry name" value="Cu-oxidase"/>
    <property type="match status" value="1"/>
</dbReference>
<dbReference type="InterPro" id="IPR008972">
    <property type="entry name" value="Cupredoxin"/>
</dbReference>
<name>A0AA88WIS5_9ASTE</name>
<dbReference type="Proteomes" id="UP001188597">
    <property type="component" value="Unassembled WGS sequence"/>
</dbReference>